<reference evidence="3 4" key="1">
    <citation type="journal article" date="2018" name="Front. Microbiol.">
        <title>Genome-Wide Analysis of Corynespora cassiicola Leaf Fall Disease Putative Effectors.</title>
        <authorList>
            <person name="Lopez D."/>
            <person name="Ribeiro S."/>
            <person name="Label P."/>
            <person name="Fumanal B."/>
            <person name="Venisse J.S."/>
            <person name="Kohler A."/>
            <person name="de Oliveira R.R."/>
            <person name="Labutti K."/>
            <person name="Lipzen A."/>
            <person name="Lail K."/>
            <person name="Bauer D."/>
            <person name="Ohm R.A."/>
            <person name="Barry K.W."/>
            <person name="Spatafora J."/>
            <person name="Grigoriev I.V."/>
            <person name="Martin F.M."/>
            <person name="Pujade-Renaud V."/>
        </authorList>
    </citation>
    <scope>NUCLEOTIDE SEQUENCE [LARGE SCALE GENOMIC DNA]</scope>
    <source>
        <strain evidence="3 4">Philippines</strain>
    </source>
</reference>
<evidence type="ECO:0000256" key="1">
    <source>
        <dbReference type="SAM" id="MobiDB-lite"/>
    </source>
</evidence>
<evidence type="ECO:0000313" key="4">
    <source>
        <dbReference type="Proteomes" id="UP000240883"/>
    </source>
</evidence>
<accession>A0A2T2NS51</accession>
<sequence>MNLGSINRKEDPGKLPATERTQNEGKKPDSLEDARKDSAIITIPATSKPLPARTASTRIQEPVRIPSQMERAPSKSHRSNPNPISATGAIISEKPERPGLQRRRTTAQTRYIEMLLGLDNVPPLHNILASFFTWILLAGYIVFPATFNKIQKDDGLEEQADSFWKERALATVRNVPLLYVAAFACGIGVLGCVWLWWKWRKNYVWVINRIFLPSLMNSIAGLISTLVNVYSAQDGTYSVTARATIIVTSACSVVAAALFLMYNTIMLNLVKRRHERETRAVEQNQGMLDSDFQNRRKDGNGLNQTV</sequence>
<feature type="transmembrane region" description="Helical" evidence="2">
    <location>
        <begin position="124"/>
        <end position="143"/>
    </location>
</feature>
<dbReference type="AlphaFoldDB" id="A0A2T2NS51"/>
<proteinExistence type="predicted"/>
<keyword evidence="2" id="KW-0472">Membrane</keyword>
<keyword evidence="2" id="KW-1133">Transmembrane helix</keyword>
<name>A0A2T2NS51_CORCC</name>
<evidence type="ECO:0000313" key="3">
    <source>
        <dbReference type="EMBL" id="PSN68199.1"/>
    </source>
</evidence>
<organism evidence="3 4">
    <name type="scientific">Corynespora cassiicola Philippines</name>
    <dbReference type="NCBI Taxonomy" id="1448308"/>
    <lineage>
        <taxon>Eukaryota</taxon>
        <taxon>Fungi</taxon>
        <taxon>Dikarya</taxon>
        <taxon>Ascomycota</taxon>
        <taxon>Pezizomycotina</taxon>
        <taxon>Dothideomycetes</taxon>
        <taxon>Pleosporomycetidae</taxon>
        <taxon>Pleosporales</taxon>
        <taxon>Corynesporascaceae</taxon>
        <taxon>Corynespora</taxon>
    </lineage>
</organism>
<feature type="compositionally biased region" description="Basic and acidic residues" evidence="1">
    <location>
        <begin position="21"/>
        <end position="38"/>
    </location>
</feature>
<gene>
    <name evidence="3" type="ORF">BS50DRAFT_551585</name>
</gene>
<dbReference type="OrthoDB" id="3254104at2759"/>
<feature type="transmembrane region" description="Helical" evidence="2">
    <location>
        <begin position="177"/>
        <end position="197"/>
    </location>
</feature>
<feature type="transmembrane region" description="Helical" evidence="2">
    <location>
        <begin position="209"/>
        <end position="231"/>
    </location>
</feature>
<feature type="transmembrane region" description="Helical" evidence="2">
    <location>
        <begin position="243"/>
        <end position="270"/>
    </location>
</feature>
<evidence type="ECO:0000256" key="2">
    <source>
        <dbReference type="SAM" id="Phobius"/>
    </source>
</evidence>
<keyword evidence="2" id="KW-0812">Transmembrane</keyword>
<dbReference type="EMBL" id="KZ678134">
    <property type="protein sequence ID" value="PSN68199.1"/>
    <property type="molecule type" value="Genomic_DNA"/>
</dbReference>
<feature type="region of interest" description="Disordered" evidence="1">
    <location>
        <begin position="1"/>
        <end position="87"/>
    </location>
</feature>
<keyword evidence="4" id="KW-1185">Reference proteome</keyword>
<dbReference type="Proteomes" id="UP000240883">
    <property type="component" value="Unassembled WGS sequence"/>
</dbReference>
<protein>
    <submittedName>
        <fullName evidence="3">Uncharacterized protein</fullName>
    </submittedName>
</protein>